<organism evidence="6 7">
    <name type="scientific">Aneurinibacillus danicus</name>
    <dbReference type="NCBI Taxonomy" id="267746"/>
    <lineage>
        <taxon>Bacteria</taxon>
        <taxon>Bacillati</taxon>
        <taxon>Bacillota</taxon>
        <taxon>Bacilli</taxon>
        <taxon>Bacillales</taxon>
        <taxon>Paenibacillaceae</taxon>
        <taxon>Aneurinibacillus group</taxon>
        <taxon>Aneurinibacillus</taxon>
    </lineage>
</organism>
<protein>
    <submittedName>
        <fullName evidence="6">Membrane protein</fullName>
    </submittedName>
</protein>
<evidence type="ECO:0000313" key="6">
    <source>
        <dbReference type="EMBL" id="GEN34758.1"/>
    </source>
</evidence>
<accession>A0A511VA46</accession>
<feature type="transmembrane region" description="Helical" evidence="5">
    <location>
        <begin position="93"/>
        <end position="113"/>
    </location>
</feature>
<evidence type="ECO:0000256" key="2">
    <source>
        <dbReference type="ARBA" id="ARBA00022692"/>
    </source>
</evidence>
<evidence type="ECO:0000256" key="4">
    <source>
        <dbReference type="ARBA" id="ARBA00023136"/>
    </source>
</evidence>
<keyword evidence="2 5" id="KW-0812">Transmembrane</keyword>
<gene>
    <name evidence="6" type="ORF">ADA01nite_22180</name>
</gene>
<sequence length="231" mass="24440">MEIWMVNTSFCTAITILSYVIGWKVFHRFGKSWLNPLYTVTMLILCLLSVFPVEVQQYAAGTDLFTFLLGTATVSLAVPLYKQLHSLKQYLPVIIGGVFIGTLAGILSASLLAKGLHLSKAIVLSLIPKSVTLPIAISVSDTLGGVPSLTVLFVILSGILSLTIGPFLLARLGIKSRIARGLALGTSAQALGAGRAMEWGETEGAMGSAAMSMAALCMALLAPFLTFFSLS</sequence>
<dbReference type="RefSeq" id="WP_170230235.1">
    <property type="nucleotide sequence ID" value="NZ_BJXX01000098.1"/>
</dbReference>
<keyword evidence="3 5" id="KW-1133">Transmembrane helix</keyword>
<dbReference type="InterPro" id="IPR007300">
    <property type="entry name" value="CidB/LrgB"/>
</dbReference>
<feature type="transmembrane region" description="Helical" evidence="5">
    <location>
        <begin position="149"/>
        <end position="169"/>
    </location>
</feature>
<dbReference type="PANTHER" id="PTHR30249:SF0">
    <property type="entry name" value="PLASTIDAL GLYCOLATE_GLYCERATE TRANSLOCATOR 1, CHLOROPLASTIC"/>
    <property type="match status" value="1"/>
</dbReference>
<name>A0A511VA46_9BACL</name>
<evidence type="ECO:0000256" key="5">
    <source>
        <dbReference type="SAM" id="Phobius"/>
    </source>
</evidence>
<dbReference type="GO" id="GO:0016020">
    <property type="term" value="C:membrane"/>
    <property type="evidence" value="ECO:0007669"/>
    <property type="project" value="UniProtKB-SubCell"/>
</dbReference>
<keyword evidence="7" id="KW-1185">Reference proteome</keyword>
<dbReference type="PANTHER" id="PTHR30249">
    <property type="entry name" value="PUTATIVE SEROTONIN TRANSPORTER"/>
    <property type="match status" value="1"/>
</dbReference>
<dbReference type="AlphaFoldDB" id="A0A511VA46"/>
<evidence type="ECO:0000256" key="1">
    <source>
        <dbReference type="ARBA" id="ARBA00004141"/>
    </source>
</evidence>
<feature type="transmembrane region" description="Helical" evidence="5">
    <location>
        <begin position="64"/>
        <end position="81"/>
    </location>
</feature>
<keyword evidence="4 5" id="KW-0472">Membrane</keyword>
<comment type="subcellular location">
    <subcellularLocation>
        <location evidence="1">Membrane</location>
        <topology evidence="1">Multi-pass membrane protein</topology>
    </subcellularLocation>
</comment>
<feature type="transmembrane region" description="Helical" evidence="5">
    <location>
        <begin position="6"/>
        <end position="26"/>
    </location>
</feature>
<feature type="transmembrane region" description="Helical" evidence="5">
    <location>
        <begin position="33"/>
        <end position="52"/>
    </location>
</feature>
<dbReference type="EMBL" id="BJXX01000098">
    <property type="protein sequence ID" value="GEN34758.1"/>
    <property type="molecule type" value="Genomic_DNA"/>
</dbReference>
<reference evidence="6 7" key="1">
    <citation type="submission" date="2019-07" db="EMBL/GenBank/DDBJ databases">
        <title>Whole genome shotgun sequence of Aneurinibacillus danicus NBRC 102444.</title>
        <authorList>
            <person name="Hosoyama A."/>
            <person name="Uohara A."/>
            <person name="Ohji S."/>
            <person name="Ichikawa N."/>
        </authorList>
    </citation>
    <scope>NUCLEOTIDE SEQUENCE [LARGE SCALE GENOMIC DNA]</scope>
    <source>
        <strain evidence="6 7">NBRC 102444</strain>
    </source>
</reference>
<evidence type="ECO:0000313" key="7">
    <source>
        <dbReference type="Proteomes" id="UP000321157"/>
    </source>
</evidence>
<dbReference type="Pfam" id="PF04172">
    <property type="entry name" value="LrgB"/>
    <property type="match status" value="1"/>
</dbReference>
<evidence type="ECO:0000256" key="3">
    <source>
        <dbReference type="ARBA" id="ARBA00022989"/>
    </source>
</evidence>
<feature type="transmembrane region" description="Helical" evidence="5">
    <location>
        <begin position="209"/>
        <end position="230"/>
    </location>
</feature>
<comment type="caution">
    <text evidence="6">The sequence shown here is derived from an EMBL/GenBank/DDBJ whole genome shotgun (WGS) entry which is preliminary data.</text>
</comment>
<dbReference type="Proteomes" id="UP000321157">
    <property type="component" value="Unassembled WGS sequence"/>
</dbReference>
<proteinExistence type="predicted"/>